<reference evidence="3" key="1">
    <citation type="submission" date="2023-06" db="EMBL/GenBank/DDBJ databases">
        <title>Genome-scale phylogeny and comparative genomics of the fungal order Sordariales.</title>
        <authorList>
            <consortium name="Lawrence Berkeley National Laboratory"/>
            <person name="Hensen N."/>
            <person name="Bonometti L."/>
            <person name="Westerberg I."/>
            <person name="Brannstrom I.O."/>
            <person name="Guillou S."/>
            <person name="Cros-Aarteil S."/>
            <person name="Calhoun S."/>
            <person name="Haridas S."/>
            <person name="Kuo A."/>
            <person name="Mondo S."/>
            <person name="Pangilinan J."/>
            <person name="Riley R."/>
            <person name="Labutti K."/>
            <person name="Andreopoulos B."/>
            <person name="Lipzen A."/>
            <person name="Chen C."/>
            <person name="Yanf M."/>
            <person name="Daum C."/>
            <person name="Ng V."/>
            <person name="Clum A."/>
            <person name="Steindorff A."/>
            <person name="Ohm R."/>
            <person name="Martin F."/>
            <person name="Silar P."/>
            <person name="Natvig D."/>
            <person name="Lalanne C."/>
            <person name="Gautier V."/>
            <person name="Ament-Velasquez S.L."/>
            <person name="Kruys A."/>
            <person name="Hutchinson M.I."/>
            <person name="Powell A.J."/>
            <person name="Barry K."/>
            <person name="Miller A.N."/>
            <person name="Grigoriev I.V."/>
            <person name="Debuchy R."/>
            <person name="Gladieux P."/>
            <person name="Thoren M.H."/>
            <person name="Johannesson H."/>
        </authorList>
    </citation>
    <scope>NUCLEOTIDE SEQUENCE</scope>
    <source>
        <strain evidence="3">SMH2532-1</strain>
    </source>
</reference>
<proteinExistence type="predicted"/>
<evidence type="ECO:0000256" key="1">
    <source>
        <dbReference type="SAM" id="MobiDB-lite"/>
    </source>
</evidence>
<comment type="caution">
    <text evidence="3">The sequence shown here is derived from an EMBL/GenBank/DDBJ whole genome shotgun (WGS) entry which is preliminary data.</text>
</comment>
<accession>A0AA39XU16</accession>
<dbReference type="AlphaFoldDB" id="A0AA39XU16"/>
<evidence type="ECO:0000313" key="3">
    <source>
        <dbReference type="EMBL" id="KAK0639105.1"/>
    </source>
</evidence>
<sequence>MAMELPVVLALLGLTALCWGGPTRDGLQQADRLERRQQPDIKRLSINPNPCDDSTFLTPVYVVSNVTASKTFYPIPAEGPSHVNFTVVDVANKYAQTCFWAREYTLSWGREGEGPYESLRVRSDCIPTNDPNVNRFHNLLGPSLENNNTIHLSQNWICNAASGEFPPVYGAQATFPALEFLCPFTGANGTSHECQISSLDSTGLQSIRSTFKGPSDYPSLPANPRATDPEAVPRRQSPFPSKDCSLASLTYPDWTVDGVSFSKENNDLQFLVTSRASESKFRCSTSGQTKTTTAASLNDGLLHAECVLHGVTADPLHTLPTLNATYDAQTSKISLQQEWSCGHDKGEYSTTFVGSGSSILSSTNTTFVKGSLIKPVNLTPGIIPAPPNIDSPDCIPTSNPSWVLERFNYNLTSTPLYFQDGRAVGPTPVETFDLIIRNTANNLTVRCGNRADSINLDYFGYPYPGWDLCDRPEPSTAAAYAPYPILTYVRIDRLNNVFGVNQTWYCAGKDGKPPVRVNAFAIAPNTTAAISCSSGPFSQQCANPAVLAGSDRNAPCLTWQCTNNTPPPTLTGTLLSTSPLPPTALVTTPDVDPVTGTGQSCTALSVARGPLAWVIDNFRFEAQYYWEGNQLNGRWQLSLKPPVWSEVQRWSGRFYPWRADGYGGWPAPLGAELEEKGEGGWIWRSNWVDSFRTRVVSADLVEGGKKGTAYVEMVGVWYCDDRDPDHPLIFNGTWNGFLPIKCDTAKAGFGDERSNTKIICQLQNGQASVYPKVDWYVHDRPISWDTSGQGGWWGPKDLARP</sequence>
<evidence type="ECO:0000256" key="2">
    <source>
        <dbReference type="SAM" id="SignalP"/>
    </source>
</evidence>
<dbReference type="EMBL" id="JAULSV010000007">
    <property type="protein sequence ID" value="KAK0639105.1"/>
    <property type="molecule type" value="Genomic_DNA"/>
</dbReference>
<organism evidence="3 4">
    <name type="scientific">Cercophora newfieldiana</name>
    <dbReference type="NCBI Taxonomy" id="92897"/>
    <lineage>
        <taxon>Eukaryota</taxon>
        <taxon>Fungi</taxon>
        <taxon>Dikarya</taxon>
        <taxon>Ascomycota</taxon>
        <taxon>Pezizomycotina</taxon>
        <taxon>Sordariomycetes</taxon>
        <taxon>Sordariomycetidae</taxon>
        <taxon>Sordariales</taxon>
        <taxon>Lasiosphaeriaceae</taxon>
        <taxon>Cercophora</taxon>
    </lineage>
</organism>
<dbReference type="Proteomes" id="UP001174936">
    <property type="component" value="Unassembled WGS sequence"/>
</dbReference>
<feature type="chain" id="PRO_5041440083" evidence="2">
    <location>
        <begin position="21"/>
        <end position="801"/>
    </location>
</feature>
<keyword evidence="2" id="KW-0732">Signal</keyword>
<evidence type="ECO:0000313" key="4">
    <source>
        <dbReference type="Proteomes" id="UP001174936"/>
    </source>
</evidence>
<feature type="region of interest" description="Disordered" evidence="1">
    <location>
        <begin position="210"/>
        <end position="239"/>
    </location>
</feature>
<gene>
    <name evidence="3" type="ORF">B0T16DRAFT_422431</name>
</gene>
<protein>
    <submittedName>
        <fullName evidence="3">Uncharacterized protein</fullName>
    </submittedName>
</protein>
<name>A0AA39XU16_9PEZI</name>
<keyword evidence="4" id="KW-1185">Reference proteome</keyword>
<feature type="signal peptide" evidence="2">
    <location>
        <begin position="1"/>
        <end position="20"/>
    </location>
</feature>